<name>A0A4Y9Y5M0_9AGAM</name>
<evidence type="ECO:0000313" key="2">
    <source>
        <dbReference type="Proteomes" id="UP000298327"/>
    </source>
</evidence>
<protein>
    <submittedName>
        <fullName evidence="1">Uncharacterized protein</fullName>
    </submittedName>
</protein>
<evidence type="ECO:0000313" key="1">
    <source>
        <dbReference type="EMBL" id="TFY57093.1"/>
    </source>
</evidence>
<dbReference type="Proteomes" id="UP000298327">
    <property type="component" value="Unassembled WGS sequence"/>
</dbReference>
<organism evidence="1 2">
    <name type="scientific">Dentipellis fragilis</name>
    <dbReference type="NCBI Taxonomy" id="205917"/>
    <lineage>
        <taxon>Eukaryota</taxon>
        <taxon>Fungi</taxon>
        <taxon>Dikarya</taxon>
        <taxon>Basidiomycota</taxon>
        <taxon>Agaricomycotina</taxon>
        <taxon>Agaricomycetes</taxon>
        <taxon>Russulales</taxon>
        <taxon>Hericiaceae</taxon>
        <taxon>Dentipellis</taxon>
    </lineage>
</organism>
<proteinExistence type="predicted"/>
<comment type="caution">
    <text evidence="1">The sequence shown here is derived from an EMBL/GenBank/DDBJ whole genome shotgun (WGS) entry which is preliminary data.</text>
</comment>
<gene>
    <name evidence="1" type="ORF">EVG20_g8675</name>
</gene>
<dbReference type="EMBL" id="SEOQ01000776">
    <property type="protein sequence ID" value="TFY57093.1"/>
    <property type="molecule type" value="Genomic_DNA"/>
</dbReference>
<dbReference type="Gene3D" id="3.80.10.10">
    <property type="entry name" value="Ribonuclease Inhibitor"/>
    <property type="match status" value="1"/>
</dbReference>
<reference evidence="1 2" key="1">
    <citation type="submission" date="2019-02" db="EMBL/GenBank/DDBJ databases">
        <title>Genome sequencing of the rare red list fungi Dentipellis fragilis.</title>
        <authorList>
            <person name="Buettner E."/>
            <person name="Kellner H."/>
        </authorList>
    </citation>
    <scope>NUCLEOTIDE SEQUENCE [LARGE SCALE GENOMIC DNA]</scope>
    <source>
        <strain evidence="1 2">DSM 105465</strain>
    </source>
</reference>
<dbReference type="OrthoDB" id="10367129at2759"/>
<accession>A0A4Y9Y5M0</accession>
<keyword evidence="2" id="KW-1185">Reference proteome</keyword>
<dbReference type="InterPro" id="IPR032675">
    <property type="entry name" value="LRR_dom_sf"/>
</dbReference>
<sequence length="584" mass="65022">MSESPIPALNTDCTSLILNYLNNFTLKELALTSHAAATPVRKQLVRCLYFTNFETAITGFTFVWNHSLLPNVRTIVFDVNEETWSSPFAILVVNFISSAPALNGFLAKGFAALFDACPRIIDVLAAKTPVLSHLHLHGLTHQALQALRGIHGLHSIALNVQELHFAADSAKHIAAIISNNAETLREVSIHGPPLGMRLWLDRDAPPCLLVSHLALHHLAFCPEEVSRMFPNIQQQNLWNTSILTLEEKRIHDPAVFTWPPETVRVLFPVAWFNDFASLRSLVIKTFVLGFHVGDLIALLRRSRLRDLSLSQVSIGKHNRWYVPSDSEATASPLLSDIISNASGLRRLDVKFDFVIPYDPIFVVPHPTFRASEMTSELTYLSLSIQLSAEGALVDRDLCLAIVKPWFQSLPTLVHMRLAIGLIETRWERRWTTSSTSGALRSLVVPYDMRGDYTRTSGPDDEDAVFSVKNSDGYSLTAWCDDGGEGTRWPQEHVEHVRNIELEEFEPAAFEMYHGQQKAFEESNRVSYLSIPVAPPRRLDSNGAASIIFLWKIAAAVSDDSWVAGDAAVRAELRDGAGHVAGEDI</sequence>
<dbReference type="AlphaFoldDB" id="A0A4Y9Y5M0"/>